<evidence type="ECO:0000256" key="2">
    <source>
        <dbReference type="SAM" id="Phobius"/>
    </source>
</evidence>
<dbReference type="InterPro" id="IPR001683">
    <property type="entry name" value="PX_dom"/>
</dbReference>
<dbReference type="Pfam" id="PF00787">
    <property type="entry name" value="PX"/>
    <property type="match status" value="1"/>
</dbReference>
<dbReference type="AlphaFoldDB" id="A0A485KLU3"/>
<dbReference type="Pfam" id="PF13639">
    <property type="entry name" value="zf-RING_2"/>
    <property type="match status" value="1"/>
</dbReference>
<feature type="domain" description="RING-type" evidence="3">
    <location>
        <begin position="299"/>
        <end position="340"/>
    </location>
</feature>
<keyword evidence="2" id="KW-0812">Transmembrane</keyword>
<dbReference type="EMBL" id="CAADRA010005145">
    <property type="protein sequence ID" value="VFT85936.1"/>
    <property type="molecule type" value="Genomic_DNA"/>
</dbReference>
<evidence type="ECO:0000259" key="4">
    <source>
        <dbReference type="PROSITE" id="PS50195"/>
    </source>
</evidence>
<dbReference type="PROSITE" id="PS50089">
    <property type="entry name" value="ZF_RING_2"/>
    <property type="match status" value="1"/>
</dbReference>
<proteinExistence type="predicted"/>
<dbReference type="PROSITE" id="PS50195">
    <property type="entry name" value="PX"/>
    <property type="match status" value="1"/>
</dbReference>
<reference evidence="5" key="2">
    <citation type="submission" date="2019-06" db="EMBL/GenBank/DDBJ databases">
        <title>Genomics analysis of Aphanomyces spp. identifies a new class of oomycete effector associated with host adaptation.</title>
        <authorList>
            <person name="Gaulin E."/>
        </authorList>
    </citation>
    <scope>NUCLEOTIDE SEQUENCE</scope>
    <source>
        <strain evidence="5">CBS 578.67</strain>
    </source>
</reference>
<keyword evidence="2" id="KW-0472">Membrane</keyword>
<evidence type="ECO:0000313" key="6">
    <source>
        <dbReference type="EMBL" id="VFT85936.1"/>
    </source>
</evidence>
<evidence type="ECO:0000313" key="7">
    <source>
        <dbReference type="Proteomes" id="UP000332933"/>
    </source>
</evidence>
<dbReference type="SUPFAM" id="SSF57850">
    <property type="entry name" value="RING/U-box"/>
    <property type="match status" value="1"/>
</dbReference>
<evidence type="ECO:0000256" key="1">
    <source>
        <dbReference type="PROSITE-ProRule" id="PRU00175"/>
    </source>
</evidence>
<keyword evidence="1" id="KW-0863">Zinc-finger</keyword>
<evidence type="ECO:0000259" key="3">
    <source>
        <dbReference type="PROSITE" id="PS50089"/>
    </source>
</evidence>
<dbReference type="Proteomes" id="UP000332933">
    <property type="component" value="Unassembled WGS sequence"/>
</dbReference>
<name>A0A485KLU3_9STRA</name>
<dbReference type="EMBL" id="VJMH01005124">
    <property type="protein sequence ID" value="KAF0700427.1"/>
    <property type="molecule type" value="Genomic_DNA"/>
</dbReference>
<feature type="transmembrane region" description="Helical" evidence="2">
    <location>
        <begin position="368"/>
        <end position="391"/>
    </location>
</feature>
<dbReference type="InterPro" id="IPR001841">
    <property type="entry name" value="Znf_RING"/>
</dbReference>
<keyword evidence="1" id="KW-0479">Metal-binding</keyword>
<dbReference type="InterPro" id="IPR013083">
    <property type="entry name" value="Znf_RING/FYVE/PHD"/>
</dbReference>
<reference evidence="6 7" key="1">
    <citation type="submission" date="2019-03" db="EMBL/GenBank/DDBJ databases">
        <authorList>
            <person name="Gaulin E."/>
            <person name="Dumas B."/>
        </authorList>
    </citation>
    <scope>NUCLEOTIDE SEQUENCE [LARGE SCALE GENOMIC DNA]</scope>
    <source>
        <strain evidence="6">CBS 568.67</strain>
    </source>
</reference>
<keyword evidence="7" id="KW-1185">Reference proteome</keyword>
<accession>A0A485KLU3</accession>
<keyword evidence="2" id="KW-1133">Transmembrane helix</keyword>
<dbReference type="GO" id="GO:0008270">
    <property type="term" value="F:zinc ion binding"/>
    <property type="evidence" value="ECO:0007669"/>
    <property type="project" value="UniProtKB-KW"/>
</dbReference>
<evidence type="ECO:0000313" key="5">
    <source>
        <dbReference type="EMBL" id="KAF0700427.1"/>
    </source>
</evidence>
<dbReference type="Gene3D" id="3.30.40.10">
    <property type="entry name" value="Zinc/RING finger domain, C3HC4 (zinc finger)"/>
    <property type="match status" value="1"/>
</dbReference>
<sequence>MRKAAIDVGQWTSYSVPVTCPLTGAHWVVTKRYREFHALHTTLEEIHTKAPASIQRLLQRPLEIAFPDKETFSRLLLLGGETFSMRQRRQRAFLLLMDALMHVRAIAREHRSIVQGNLLFLALDEFVAQPSVARARMFDADNAEHFRVQPPSPHPLRDATDVTDVYTLSVTSLDASTSWTVEKRYAECWDFREALLDMAQQIKTQPSLMHLSWLVKNVAALPFPLRRWRSDTAAVIRDRQEGLQRLVTAVMTLAWFCRHRSAVPAANAPLATAMGDVLAHIEAFLPPPPPRVSESDIDCVICWDPFTDDYADVHTLACGHRFHRPCFTEWVAQRPICPVCCRTVAVDGIDGQAPPVVYRPPRHRRDLWLFWEAFVVVMVATVGAAAVGFYFSPVLLALVDRCLHL</sequence>
<dbReference type="GO" id="GO:0035091">
    <property type="term" value="F:phosphatidylinositol binding"/>
    <property type="evidence" value="ECO:0007669"/>
    <property type="project" value="InterPro"/>
</dbReference>
<dbReference type="InterPro" id="IPR036871">
    <property type="entry name" value="PX_dom_sf"/>
</dbReference>
<dbReference type="PANTHER" id="PTHR17550">
    <property type="entry name" value="E3 UBIQUITIN-PROTEIN LIGASE TTC3"/>
    <property type="match status" value="1"/>
</dbReference>
<protein>
    <submittedName>
        <fullName evidence="6">Aste57867_9052 protein</fullName>
    </submittedName>
</protein>
<dbReference type="Gene3D" id="3.30.1520.10">
    <property type="entry name" value="Phox-like domain"/>
    <property type="match status" value="2"/>
</dbReference>
<dbReference type="OrthoDB" id="6270329at2759"/>
<keyword evidence="1" id="KW-0862">Zinc</keyword>
<dbReference type="SMART" id="SM00184">
    <property type="entry name" value="RING"/>
    <property type="match status" value="1"/>
</dbReference>
<feature type="domain" description="PX" evidence="4">
    <location>
        <begin position="1"/>
        <end position="130"/>
    </location>
</feature>
<dbReference type="PANTHER" id="PTHR17550:SF4">
    <property type="entry name" value="E3 UBIQUITIN-PROTEIN LIGASE TTC3"/>
    <property type="match status" value="1"/>
</dbReference>
<organism evidence="6 7">
    <name type="scientific">Aphanomyces stellatus</name>
    <dbReference type="NCBI Taxonomy" id="120398"/>
    <lineage>
        <taxon>Eukaryota</taxon>
        <taxon>Sar</taxon>
        <taxon>Stramenopiles</taxon>
        <taxon>Oomycota</taxon>
        <taxon>Saprolegniomycetes</taxon>
        <taxon>Saprolegniales</taxon>
        <taxon>Verrucalvaceae</taxon>
        <taxon>Aphanomyces</taxon>
    </lineage>
</organism>
<dbReference type="SUPFAM" id="SSF64268">
    <property type="entry name" value="PX domain"/>
    <property type="match status" value="2"/>
</dbReference>
<gene>
    <name evidence="6" type="primary">Aste57867_9052</name>
    <name evidence="5" type="ORF">As57867_009016</name>
    <name evidence="6" type="ORF">ASTE57867_9052</name>
</gene>